<reference evidence="2 3" key="1">
    <citation type="submission" date="2020-04" db="EMBL/GenBank/DDBJ databases">
        <title>MicrobeNet Type strains.</title>
        <authorList>
            <person name="Nicholson A.C."/>
        </authorList>
    </citation>
    <scope>NUCLEOTIDE SEQUENCE [LARGE SCALE GENOMIC DNA]</scope>
    <source>
        <strain evidence="2 3">ATCC 700355</strain>
    </source>
</reference>
<organism evidence="2 3">
    <name type="scientific">Corynebacterium mucifaciens</name>
    <dbReference type="NCBI Taxonomy" id="57171"/>
    <lineage>
        <taxon>Bacteria</taxon>
        <taxon>Bacillati</taxon>
        <taxon>Actinomycetota</taxon>
        <taxon>Actinomycetes</taxon>
        <taxon>Mycobacteriales</taxon>
        <taxon>Corynebacteriaceae</taxon>
        <taxon>Corynebacterium</taxon>
    </lineage>
</organism>
<keyword evidence="4" id="KW-1185">Reference proteome</keyword>
<comment type="caution">
    <text evidence="2">The sequence shown here is derived from an EMBL/GenBank/DDBJ whole genome shotgun (WGS) entry which is preliminary data.</text>
</comment>
<reference evidence="1 4" key="2">
    <citation type="submission" date="2024-06" db="EMBL/GenBank/DDBJ databases">
        <title>Sequencing the genomes of 1000 actinobacteria strains.</title>
        <authorList>
            <person name="Klenk H.-P."/>
        </authorList>
    </citation>
    <scope>NUCLEOTIDE SEQUENCE [LARGE SCALE GENOMIC DNA]</scope>
    <source>
        <strain evidence="1 4">DSM 44265</strain>
    </source>
</reference>
<dbReference type="Proteomes" id="UP000554284">
    <property type="component" value="Unassembled WGS sequence"/>
</dbReference>
<dbReference type="AlphaFoldDB" id="A0A7X6LSS6"/>
<evidence type="ECO:0000313" key="3">
    <source>
        <dbReference type="Proteomes" id="UP000554284"/>
    </source>
</evidence>
<accession>A0A7X6LSS6</accession>
<name>A0A7X6LSS6_9CORY</name>
<evidence type="ECO:0000313" key="1">
    <source>
        <dbReference type="EMBL" id="MET3945302.1"/>
    </source>
</evidence>
<sequence>MATYRFDFFNPATGSLHFAEGGFTSAEAAWKWAQHSLAVDHRWGNDEVVQRHMAAAVGYGTLLLPYDLLLAPGEDGQLPVSVMVTVE</sequence>
<dbReference type="EMBL" id="JAAXPF010000013">
    <property type="protein sequence ID" value="NKY69610.1"/>
    <property type="molecule type" value="Genomic_DNA"/>
</dbReference>
<proteinExistence type="predicted"/>
<dbReference type="EMBL" id="JBEPNZ010000002">
    <property type="protein sequence ID" value="MET3945302.1"/>
    <property type="molecule type" value="Genomic_DNA"/>
</dbReference>
<evidence type="ECO:0000313" key="4">
    <source>
        <dbReference type="Proteomes" id="UP001549139"/>
    </source>
</evidence>
<gene>
    <name evidence="2" type="ORF">HF989_09605</name>
    <name evidence="1" type="ORF">JOF50_002165</name>
</gene>
<protein>
    <submittedName>
        <fullName evidence="2">Uncharacterized protein</fullName>
    </submittedName>
</protein>
<dbReference type="Proteomes" id="UP001549139">
    <property type="component" value="Unassembled WGS sequence"/>
</dbReference>
<evidence type="ECO:0000313" key="2">
    <source>
        <dbReference type="EMBL" id="NKY69610.1"/>
    </source>
</evidence>
<dbReference type="RefSeq" id="WP_168686031.1">
    <property type="nucleotide sequence ID" value="NZ_JAAXPF010000013.1"/>
</dbReference>